<accession>A0A4D6M6Z2</accession>
<name>A0A4D6M6Z2_VIGUN</name>
<evidence type="ECO:0000256" key="1">
    <source>
        <dbReference type="SAM" id="MobiDB-lite"/>
    </source>
</evidence>
<protein>
    <submittedName>
        <fullName evidence="2">Uncharacterized protein</fullName>
    </submittedName>
</protein>
<dbReference type="AlphaFoldDB" id="A0A4D6M6Z2"/>
<reference evidence="2 3" key="1">
    <citation type="submission" date="2019-04" db="EMBL/GenBank/DDBJ databases">
        <title>An improved genome assembly and genetic linkage map for asparagus bean, Vigna unguiculata ssp. sesquipedialis.</title>
        <authorList>
            <person name="Xia Q."/>
            <person name="Zhang R."/>
            <person name="Dong Y."/>
        </authorList>
    </citation>
    <scope>NUCLEOTIDE SEQUENCE [LARGE SCALE GENOMIC DNA]</scope>
    <source>
        <tissue evidence="2">Leaf</tissue>
    </source>
</reference>
<dbReference type="EMBL" id="CP039350">
    <property type="protein sequence ID" value="QCD96298.1"/>
    <property type="molecule type" value="Genomic_DNA"/>
</dbReference>
<feature type="compositionally biased region" description="Basic and acidic residues" evidence="1">
    <location>
        <begin position="45"/>
        <end position="57"/>
    </location>
</feature>
<evidence type="ECO:0000313" key="2">
    <source>
        <dbReference type="EMBL" id="QCD96298.1"/>
    </source>
</evidence>
<dbReference type="Proteomes" id="UP000501690">
    <property type="component" value="Linkage Group LG6"/>
</dbReference>
<evidence type="ECO:0000313" key="3">
    <source>
        <dbReference type="Proteomes" id="UP000501690"/>
    </source>
</evidence>
<proteinExistence type="predicted"/>
<sequence length="57" mass="6594">MKALLEFQARTLVMSQRVTSLLYNKLADKEKGKKVMEEPVAAQKKANEERAEWAKEK</sequence>
<keyword evidence="3" id="KW-1185">Reference proteome</keyword>
<organism evidence="2 3">
    <name type="scientific">Vigna unguiculata</name>
    <name type="common">Cowpea</name>
    <dbReference type="NCBI Taxonomy" id="3917"/>
    <lineage>
        <taxon>Eukaryota</taxon>
        <taxon>Viridiplantae</taxon>
        <taxon>Streptophyta</taxon>
        <taxon>Embryophyta</taxon>
        <taxon>Tracheophyta</taxon>
        <taxon>Spermatophyta</taxon>
        <taxon>Magnoliopsida</taxon>
        <taxon>eudicotyledons</taxon>
        <taxon>Gunneridae</taxon>
        <taxon>Pentapetalae</taxon>
        <taxon>rosids</taxon>
        <taxon>fabids</taxon>
        <taxon>Fabales</taxon>
        <taxon>Fabaceae</taxon>
        <taxon>Papilionoideae</taxon>
        <taxon>50 kb inversion clade</taxon>
        <taxon>NPAAA clade</taxon>
        <taxon>indigoferoid/millettioid clade</taxon>
        <taxon>Phaseoleae</taxon>
        <taxon>Vigna</taxon>
    </lineage>
</organism>
<gene>
    <name evidence="2" type="ORF">DEO72_LG6g1000</name>
</gene>
<feature type="region of interest" description="Disordered" evidence="1">
    <location>
        <begin position="33"/>
        <end position="57"/>
    </location>
</feature>